<reference evidence="1 2" key="1">
    <citation type="submission" date="2024-06" db="EMBL/GenBank/DDBJ databases">
        <authorList>
            <person name="Kraege A."/>
            <person name="Thomma B."/>
        </authorList>
    </citation>
    <scope>NUCLEOTIDE SEQUENCE [LARGE SCALE GENOMIC DNA]</scope>
</reference>
<dbReference type="PANTHER" id="PTHR35020:SF2">
    <property type="entry name" value="N-ACETYLGLUCOSAMINE-INDUCED PROTEIN 1"/>
    <property type="match status" value="1"/>
</dbReference>
<proteinExistence type="predicted"/>
<sequence length="207" mass="23407">MISANGCPPPLSADEVARIILGNRTDEFERLRGVPGFQLEPVPWDTVKHLVAENTTESLGKLGRSPAGQVIYWRFKSKADQEWSSVADYMLWKVFQFPIHFSADGRKAVSVPAPDWENPTIVWRPNDFPYNYEADVEHHNIWSTVPLSEQRVLEIASQHREGYEYVWFTNPLPLASIPSVWHSHVISRPLRSGQKGPGVHVGVSKGL</sequence>
<dbReference type="Pfam" id="PF12239">
    <property type="entry name" value="DUF3605"/>
    <property type="match status" value="1"/>
</dbReference>
<gene>
    <name evidence="1" type="primary">g7205</name>
    <name evidence="1" type="ORF">VP750_LOCUS6167</name>
</gene>
<protein>
    <submittedName>
        <fullName evidence="1">G7205 protein</fullName>
    </submittedName>
</protein>
<comment type="caution">
    <text evidence="1">The sequence shown here is derived from an EMBL/GenBank/DDBJ whole genome shotgun (WGS) entry which is preliminary data.</text>
</comment>
<accession>A0ABP1FXA0</accession>
<keyword evidence="2" id="KW-1185">Reference proteome</keyword>
<dbReference type="EMBL" id="CAXHTA020000011">
    <property type="protein sequence ID" value="CAL5224508.1"/>
    <property type="molecule type" value="Genomic_DNA"/>
</dbReference>
<name>A0ABP1FXA0_9CHLO</name>
<dbReference type="Proteomes" id="UP001497392">
    <property type="component" value="Unassembled WGS sequence"/>
</dbReference>
<dbReference type="PANTHER" id="PTHR35020">
    <property type="entry name" value="N-ACETYLGLUCOSAMINE-INDUCED PROTEIN 1"/>
    <property type="match status" value="1"/>
</dbReference>
<dbReference type="InterPro" id="IPR022036">
    <property type="entry name" value="DUF3605"/>
</dbReference>
<evidence type="ECO:0000313" key="1">
    <source>
        <dbReference type="EMBL" id="CAL5224508.1"/>
    </source>
</evidence>
<organism evidence="1 2">
    <name type="scientific">Coccomyxa viridis</name>
    <dbReference type="NCBI Taxonomy" id="1274662"/>
    <lineage>
        <taxon>Eukaryota</taxon>
        <taxon>Viridiplantae</taxon>
        <taxon>Chlorophyta</taxon>
        <taxon>core chlorophytes</taxon>
        <taxon>Trebouxiophyceae</taxon>
        <taxon>Trebouxiophyceae incertae sedis</taxon>
        <taxon>Coccomyxaceae</taxon>
        <taxon>Coccomyxa</taxon>
    </lineage>
</organism>
<evidence type="ECO:0000313" key="2">
    <source>
        <dbReference type="Proteomes" id="UP001497392"/>
    </source>
</evidence>